<keyword evidence="2" id="KW-1185">Reference proteome</keyword>
<dbReference type="RefSeq" id="WP_131573516.1">
    <property type="nucleotide sequence ID" value="NZ_CBCSAJ010000011.1"/>
</dbReference>
<name>A0ABW4E0T6_9RHOB</name>
<sequence length="67" mass="7713">MRAPVAQTQFRPVISRSDWALIANALVPYSHNSEYRDLLDRLGRQMSHMDHTPAANLEPRSLQLRRG</sequence>
<evidence type="ECO:0000313" key="1">
    <source>
        <dbReference type="EMBL" id="MFD1482982.1"/>
    </source>
</evidence>
<evidence type="ECO:0000313" key="2">
    <source>
        <dbReference type="Proteomes" id="UP001597302"/>
    </source>
</evidence>
<protein>
    <submittedName>
        <fullName evidence="1">Uncharacterized protein</fullName>
    </submittedName>
</protein>
<dbReference type="EMBL" id="JBHTOQ010000038">
    <property type="protein sequence ID" value="MFD1482982.1"/>
    <property type="molecule type" value="Genomic_DNA"/>
</dbReference>
<organism evidence="1 2">
    <name type="scientific">Paracoccus nototheniae</name>
    <dbReference type="NCBI Taxonomy" id="2489002"/>
    <lineage>
        <taxon>Bacteria</taxon>
        <taxon>Pseudomonadati</taxon>
        <taxon>Pseudomonadota</taxon>
        <taxon>Alphaproteobacteria</taxon>
        <taxon>Rhodobacterales</taxon>
        <taxon>Paracoccaceae</taxon>
        <taxon>Paracoccus</taxon>
    </lineage>
</organism>
<accession>A0ABW4E0T6</accession>
<reference evidence="2" key="1">
    <citation type="journal article" date="2019" name="Int. J. Syst. Evol. Microbiol.">
        <title>The Global Catalogue of Microorganisms (GCM) 10K type strain sequencing project: providing services to taxonomists for standard genome sequencing and annotation.</title>
        <authorList>
            <consortium name="The Broad Institute Genomics Platform"/>
            <consortium name="The Broad Institute Genome Sequencing Center for Infectious Disease"/>
            <person name="Wu L."/>
            <person name="Ma J."/>
        </authorList>
    </citation>
    <scope>NUCLEOTIDE SEQUENCE [LARGE SCALE GENOMIC DNA]</scope>
    <source>
        <strain evidence="2">CCM 8875</strain>
    </source>
</reference>
<gene>
    <name evidence="1" type="ORF">ACFQ5P_16920</name>
</gene>
<proteinExistence type="predicted"/>
<comment type="caution">
    <text evidence="1">The sequence shown here is derived from an EMBL/GenBank/DDBJ whole genome shotgun (WGS) entry which is preliminary data.</text>
</comment>
<dbReference type="Proteomes" id="UP001597302">
    <property type="component" value="Unassembled WGS sequence"/>
</dbReference>